<evidence type="ECO:0000313" key="2">
    <source>
        <dbReference type="EMBL" id="AJQ94290.1"/>
    </source>
</evidence>
<keyword evidence="3" id="KW-1185">Reference proteome</keyword>
<dbReference type="PATRIC" id="fig|1445510.3.peg.2210"/>
<dbReference type="HOGENOM" id="CLU_1264723_0_0_6"/>
<proteinExistence type="predicted"/>
<accession>A0A0C5V498</accession>
<reference evidence="2 3" key="1">
    <citation type="submission" date="2014-01" db="EMBL/GenBank/DDBJ databases">
        <title>Full genme sequencing of cellulolytic bacterium Gynuella sunshinyii YC6258T gen. nov., sp. nov.</title>
        <authorList>
            <person name="Khan H."/>
            <person name="Chung E.J."/>
            <person name="Chung Y.R."/>
        </authorList>
    </citation>
    <scope>NUCLEOTIDE SEQUENCE [LARGE SCALE GENOMIC DNA]</scope>
    <source>
        <strain evidence="2 3">YC6258</strain>
    </source>
</reference>
<feature type="transmembrane region" description="Helical" evidence="1">
    <location>
        <begin position="59"/>
        <end position="78"/>
    </location>
</feature>
<protein>
    <submittedName>
        <fullName evidence="2">Uncharacterized protein</fullName>
    </submittedName>
</protein>
<sequence length="210" mass="23794">MLFVLTWYGLGQQLLSIEKRRRNGQIATQSLSINQFASSYFAFYANFFYGISIEPFNHYLVWTRCGALLLLLVILFRIWVERRSWWSAITFWSGLTILVLGFVSMLFRPFPGFARLGANSLMLAVTVLLVQGTLHQWLLIRKQGAVGALSFSLFRTILIKDISTLTFALTIPLTAAWPLLLLNGSSVLSRGLLLIQMEVLRKRTDSQVAG</sequence>
<feature type="transmembrane region" description="Helical" evidence="1">
    <location>
        <begin position="31"/>
        <end position="53"/>
    </location>
</feature>
<keyword evidence="1" id="KW-0472">Membrane</keyword>
<feature type="transmembrane region" description="Helical" evidence="1">
    <location>
        <begin position="85"/>
        <end position="107"/>
    </location>
</feature>
<evidence type="ECO:0000256" key="1">
    <source>
        <dbReference type="SAM" id="Phobius"/>
    </source>
</evidence>
<dbReference type="STRING" id="1445510.YC6258_02252"/>
<feature type="transmembrane region" description="Helical" evidence="1">
    <location>
        <begin position="113"/>
        <end position="134"/>
    </location>
</feature>
<dbReference type="KEGG" id="gsn:YC6258_02252"/>
<keyword evidence="1" id="KW-1133">Transmembrane helix</keyword>
<organism evidence="2 3">
    <name type="scientific">Gynuella sunshinyii YC6258</name>
    <dbReference type="NCBI Taxonomy" id="1445510"/>
    <lineage>
        <taxon>Bacteria</taxon>
        <taxon>Pseudomonadati</taxon>
        <taxon>Pseudomonadota</taxon>
        <taxon>Gammaproteobacteria</taxon>
        <taxon>Oceanospirillales</taxon>
        <taxon>Saccharospirillaceae</taxon>
        <taxon>Gynuella</taxon>
    </lineage>
</organism>
<dbReference type="EMBL" id="CP007142">
    <property type="protein sequence ID" value="AJQ94290.1"/>
    <property type="molecule type" value="Genomic_DNA"/>
</dbReference>
<dbReference type="Proteomes" id="UP000032266">
    <property type="component" value="Chromosome"/>
</dbReference>
<feature type="transmembrane region" description="Helical" evidence="1">
    <location>
        <begin position="175"/>
        <end position="195"/>
    </location>
</feature>
<name>A0A0C5V498_9GAMM</name>
<keyword evidence="1" id="KW-0812">Transmembrane</keyword>
<evidence type="ECO:0000313" key="3">
    <source>
        <dbReference type="Proteomes" id="UP000032266"/>
    </source>
</evidence>
<gene>
    <name evidence="2" type="ORF">YC6258_02252</name>
</gene>
<dbReference type="AlphaFoldDB" id="A0A0C5V498"/>